<dbReference type="Pfam" id="PF19026">
    <property type="entry name" value="UBA_HYPK"/>
    <property type="match status" value="1"/>
</dbReference>
<dbReference type="Gene3D" id="1.10.8.10">
    <property type="entry name" value="DNA helicase RuvA subunit, C-terminal domain"/>
    <property type="match status" value="1"/>
</dbReference>
<protein>
    <recommendedName>
        <fullName evidence="1">Nascent polypeptide-associated complex subunit alpha-like UBA domain-containing protein</fullName>
    </recommendedName>
</protein>
<keyword evidence="3" id="KW-1185">Reference proteome</keyword>
<organism evidence="2 3">
    <name type="scientific">Lentinula raphanica</name>
    <dbReference type="NCBI Taxonomy" id="153919"/>
    <lineage>
        <taxon>Eukaryota</taxon>
        <taxon>Fungi</taxon>
        <taxon>Dikarya</taxon>
        <taxon>Basidiomycota</taxon>
        <taxon>Agaricomycotina</taxon>
        <taxon>Agaricomycetes</taxon>
        <taxon>Agaricomycetidae</taxon>
        <taxon>Agaricales</taxon>
        <taxon>Marasmiineae</taxon>
        <taxon>Omphalotaceae</taxon>
        <taxon>Lentinula</taxon>
    </lineage>
</organism>
<reference evidence="2" key="1">
    <citation type="submission" date="2022-08" db="EMBL/GenBank/DDBJ databases">
        <authorList>
            <consortium name="DOE Joint Genome Institute"/>
            <person name="Min B."/>
            <person name="Riley R."/>
            <person name="Sierra-Patev S."/>
            <person name="Naranjo-Ortiz M."/>
            <person name="Looney B."/>
            <person name="Konkel Z."/>
            <person name="Slot J.C."/>
            <person name="Sakamoto Y."/>
            <person name="Steenwyk J.L."/>
            <person name="Rokas A."/>
            <person name="Carro J."/>
            <person name="Camarero S."/>
            <person name="Ferreira P."/>
            <person name="Molpeceres G."/>
            <person name="Ruiz-Duenas F.J."/>
            <person name="Serrano A."/>
            <person name="Henrissat B."/>
            <person name="Drula E."/>
            <person name="Hughes K.W."/>
            <person name="Mata J.L."/>
            <person name="Ishikawa N.K."/>
            <person name="Vargas-Isla R."/>
            <person name="Ushijima S."/>
            <person name="Smith C.A."/>
            <person name="Ahrendt S."/>
            <person name="Andreopoulos W."/>
            <person name="He G."/>
            <person name="Labutti K."/>
            <person name="Lipzen A."/>
            <person name="Ng V."/>
            <person name="Sandor L."/>
            <person name="Barry K."/>
            <person name="Martinez A.T."/>
            <person name="Xiao Y."/>
            <person name="Gibbons J.G."/>
            <person name="Terashima K."/>
            <person name="Hibbett D.S."/>
            <person name="Grigoriev I.V."/>
        </authorList>
    </citation>
    <scope>NUCLEOTIDE SEQUENCE</scope>
    <source>
        <strain evidence="2">TFB9207</strain>
    </source>
</reference>
<dbReference type="CDD" id="cd14361">
    <property type="entry name" value="UBA_HYPK"/>
    <property type="match status" value="1"/>
</dbReference>
<dbReference type="InterPro" id="IPR044034">
    <property type="entry name" value="NAC-like_UBA"/>
</dbReference>
<name>A0AA38PA47_9AGAR</name>
<dbReference type="InterPro" id="IPR038922">
    <property type="entry name" value="HYPK_UBA"/>
</dbReference>
<feature type="domain" description="Nascent polypeptide-associated complex subunit alpha-like UBA" evidence="1">
    <location>
        <begin position="51"/>
        <end position="88"/>
    </location>
</feature>
<proteinExistence type="predicted"/>
<evidence type="ECO:0000313" key="3">
    <source>
        <dbReference type="Proteomes" id="UP001163846"/>
    </source>
</evidence>
<evidence type="ECO:0000313" key="2">
    <source>
        <dbReference type="EMBL" id="KAJ3838945.1"/>
    </source>
</evidence>
<evidence type="ECO:0000259" key="1">
    <source>
        <dbReference type="Pfam" id="PF19026"/>
    </source>
</evidence>
<accession>A0AA38PA47</accession>
<gene>
    <name evidence="2" type="ORF">F5878DRAFT_148303</name>
</gene>
<dbReference type="Proteomes" id="UP001163846">
    <property type="component" value="Unassembled WGS sequence"/>
</dbReference>
<comment type="caution">
    <text evidence="2">The sequence shown here is derived from an EMBL/GenBank/DDBJ whole genome shotgun (WGS) entry which is preliminary data.</text>
</comment>
<dbReference type="AlphaFoldDB" id="A0AA38PA47"/>
<dbReference type="EMBL" id="MU806155">
    <property type="protein sequence ID" value="KAJ3838945.1"/>
    <property type="molecule type" value="Genomic_DNA"/>
</dbReference>
<sequence>MSHRNGMPEPEVIMNFKDGYSYTKAKLDAACFSILENGPVKAAKDTRPTPKKEDVDLIVNGFEISRAVAEKALTENDMDVVKTMHALINLR</sequence>